<dbReference type="Pfam" id="PF00106">
    <property type="entry name" value="adh_short"/>
    <property type="match status" value="1"/>
</dbReference>
<dbReference type="SUPFAM" id="SSF51735">
    <property type="entry name" value="NAD(P)-binding Rossmann-fold domains"/>
    <property type="match status" value="1"/>
</dbReference>
<evidence type="ECO:0000313" key="3">
    <source>
        <dbReference type="Proteomes" id="UP000024404"/>
    </source>
</evidence>
<dbReference type="PANTHER" id="PTHR43313">
    <property type="entry name" value="SHORT-CHAIN DEHYDROGENASE/REDUCTASE FAMILY 9C"/>
    <property type="match status" value="1"/>
</dbReference>
<accession>A0A8R1XTJ3</accession>
<name>A0A8R1XTJ3_ONCVO</name>
<keyword evidence="3" id="KW-1185">Reference proteome</keyword>
<sequence>MFSLVMLFITLPVLYFIYGLLGRKLTISGIERKAVLITGCGSGEIQQKHFCGRSRLHAFQMDGTDDESVRNSRKIVDTVLKEKNLVLHALVNNAGILSAHYHVDFLTLDDYKEVLDVNLFGVIRVIQTFRNLIKNSSSAATFFPSPSCGPYCCSKFAVQAYTTIIRHELLSYAKKSMKEILPKLMVTETTSVIDAYYEATVAKRPKFLYRIGWDALFM</sequence>
<organism evidence="2 3">
    <name type="scientific">Onchocerca volvulus</name>
    <dbReference type="NCBI Taxonomy" id="6282"/>
    <lineage>
        <taxon>Eukaryota</taxon>
        <taxon>Metazoa</taxon>
        <taxon>Ecdysozoa</taxon>
        <taxon>Nematoda</taxon>
        <taxon>Chromadorea</taxon>
        <taxon>Rhabditida</taxon>
        <taxon>Spirurina</taxon>
        <taxon>Spiruromorpha</taxon>
        <taxon>Filarioidea</taxon>
        <taxon>Onchocercidae</taxon>
        <taxon>Onchocerca</taxon>
    </lineage>
</organism>
<protein>
    <submittedName>
        <fullName evidence="2">Uncharacterized protein</fullName>
    </submittedName>
</protein>
<evidence type="ECO:0000256" key="1">
    <source>
        <dbReference type="ARBA" id="ARBA00023002"/>
    </source>
</evidence>
<dbReference type="InterPro" id="IPR036291">
    <property type="entry name" value="NAD(P)-bd_dom_sf"/>
</dbReference>
<dbReference type="Gene3D" id="3.40.50.720">
    <property type="entry name" value="NAD(P)-binding Rossmann-like Domain"/>
    <property type="match status" value="1"/>
</dbReference>
<dbReference type="EMBL" id="CMVM020000073">
    <property type="status" value="NOT_ANNOTATED_CDS"/>
    <property type="molecule type" value="Genomic_DNA"/>
</dbReference>
<dbReference type="Proteomes" id="UP000024404">
    <property type="component" value="Unassembled WGS sequence"/>
</dbReference>
<dbReference type="InterPro" id="IPR020904">
    <property type="entry name" value="Sc_DH/Rdtase_CS"/>
</dbReference>
<proteinExistence type="predicted"/>
<dbReference type="EnsemblMetazoa" id="OVOC2298.1">
    <property type="protein sequence ID" value="OVOC2298.1"/>
    <property type="gene ID" value="WBGene00239107"/>
</dbReference>
<dbReference type="GO" id="GO:0008202">
    <property type="term" value="P:steroid metabolic process"/>
    <property type="evidence" value="ECO:0007669"/>
    <property type="project" value="TreeGrafter"/>
</dbReference>
<reference evidence="2" key="2">
    <citation type="submission" date="2022-06" db="UniProtKB">
        <authorList>
            <consortium name="EnsemblMetazoa"/>
        </authorList>
    </citation>
    <scope>IDENTIFICATION</scope>
</reference>
<reference evidence="3" key="1">
    <citation type="submission" date="2013-10" db="EMBL/GenBank/DDBJ databases">
        <title>Genome sequencing of Onchocerca volvulus.</title>
        <authorList>
            <person name="Cotton J."/>
            <person name="Tsai J."/>
            <person name="Stanley E."/>
            <person name="Tracey A."/>
            <person name="Holroyd N."/>
            <person name="Lustigman S."/>
            <person name="Berriman M."/>
        </authorList>
    </citation>
    <scope>NUCLEOTIDE SEQUENCE</scope>
</reference>
<dbReference type="PROSITE" id="PS00061">
    <property type="entry name" value="ADH_SHORT"/>
    <property type="match status" value="1"/>
</dbReference>
<dbReference type="InterPro" id="IPR002347">
    <property type="entry name" value="SDR_fam"/>
</dbReference>
<dbReference type="AlphaFoldDB" id="A0A8R1XTJ3"/>
<evidence type="ECO:0000313" key="2">
    <source>
        <dbReference type="EnsemblMetazoa" id="OVOC2298.1"/>
    </source>
</evidence>
<keyword evidence="1" id="KW-0560">Oxidoreductase</keyword>
<dbReference type="PANTHER" id="PTHR43313:SF7">
    <property type="entry name" value="17-BETA-HYDROXYSTEROID DEHYDROGENASE TYPE 6"/>
    <property type="match status" value="1"/>
</dbReference>
<dbReference type="GO" id="GO:0016491">
    <property type="term" value="F:oxidoreductase activity"/>
    <property type="evidence" value="ECO:0007669"/>
    <property type="project" value="UniProtKB-KW"/>
</dbReference>